<accession>A0ABP7NLD6</accession>
<name>A0ABP7NLD6_9ACTN</name>
<organism evidence="2 3">
    <name type="scientific">Gordonia caeni</name>
    <dbReference type="NCBI Taxonomy" id="1007097"/>
    <lineage>
        <taxon>Bacteria</taxon>
        <taxon>Bacillati</taxon>
        <taxon>Actinomycetota</taxon>
        <taxon>Actinomycetes</taxon>
        <taxon>Mycobacteriales</taxon>
        <taxon>Gordoniaceae</taxon>
        <taxon>Gordonia</taxon>
    </lineage>
</organism>
<dbReference type="RefSeq" id="WP_344779823.1">
    <property type="nucleotide sequence ID" value="NZ_BAAAZW010000001.1"/>
</dbReference>
<sequence>MNINYATRTLVLAVTASATAVALTACSDPSAPRHIEVKTADTGITAKADHIAPSWLPDDARDVTVKRRTTGNERILVASYTGRLNPPGCFTIAEPGQPNAQELNRAYTADHLTKEASTADFTTRPSLSASWWPDGQEKKTRLMCDRWWVTVDGGKIYAFSPEMKMIAENPNAN</sequence>
<evidence type="ECO:0000313" key="2">
    <source>
        <dbReference type="EMBL" id="GAA3948859.1"/>
    </source>
</evidence>
<feature type="chain" id="PRO_5045989437" description="Lipoprotein" evidence="1">
    <location>
        <begin position="21"/>
        <end position="173"/>
    </location>
</feature>
<proteinExistence type="predicted"/>
<reference evidence="3" key="1">
    <citation type="journal article" date="2019" name="Int. J. Syst. Evol. Microbiol.">
        <title>The Global Catalogue of Microorganisms (GCM) 10K type strain sequencing project: providing services to taxonomists for standard genome sequencing and annotation.</title>
        <authorList>
            <consortium name="The Broad Institute Genomics Platform"/>
            <consortium name="The Broad Institute Genome Sequencing Center for Infectious Disease"/>
            <person name="Wu L."/>
            <person name="Ma J."/>
        </authorList>
    </citation>
    <scope>NUCLEOTIDE SEQUENCE [LARGE SCALE GENOMIC DNA]</scope>
    <source>
        <strain evidence="3">JCM 16923</strain>
    </source>
</reference>
<protein>
    <recommendedName>
        <fullName evidence="4">Lipoprotein</fullName>
    </recommendedName>
</protein>
<comment type="caution">
    <text evidence="2">The sequence shown here is derived from an EMBL/GenBank/DDBJ whole genome shotgun (WGS) entry which is preliminary data.</text>
</comment>
<keyword evidence="1" id="KW-0732">Signal</keyword>
<evidence type="ECO:0000313" key="3">
    <source>
        <dbReference type="Proteomes" id="UP001418444"/>
    </source>
</evidence>
<evidence type="ECO:0000256" key="1">
    <source>
        <dbReference type="SAM" id="SignalP"/>
    </source>
</evidence>
<keyword evidence="3" id="KW-1185">Reference proteome</keyword>
<feature type="signal peptide" evidence="1">
    <location>
        <begin position="1"/>
        <end position="20"/>
    </location>
</feature>
<dbReference type="EMBL" id="BAAAZW010000001">
    <property type="protein sequence ID" value="GAA3948859.1"/>
    <property type="molecule type" value="Genomic_DNA"/>
</dbReference>
<dbReference type="Proteomes" id="UP001418444">
    <property type="component" value="Unassembled WGS sequence"/>
</dbReference>
<gene>
    <name evidence="2" type="ORF">GCM10022231_02780</name>
</gene>
<evidence type="ECO:0008006" key="4">
    <source>
        <dbReference type="Google" id="ProtNLM"/>
    </source>
</evidence>